<dbReference type="Pfam" id="PF01841">
    <property type="entry name" value="Transglut_core"/>
    <property type="match status" value="1"/>
</dbReference>
<evidence type="ECO:0000259" key="1">
    <source>
        <dbReference type="SMART" id="SM00460"/>
    </source>
</evidence>
<dbReference type="KEGG" id="scs:Sta7437_0925"/>
<name>K9XS58_STAC7</name>
<dbReference type="HOGENOM" id="CLU_008973_2_0_3"/>
<proteinExistence type="predicted"/>
<dbReference type="SUPFAM" id="SSF54001">
    <property type="entry name" value="Cysteine proteinases"/>
    <property type="match status" value="1"/>
</dbReference>
<dbReference type="PANTHER" id="PTHR33490">
    <property type="entry name" value="BLR5614 PROTEIN-RELATED"/>
    <property type="match status" value="1"/>
</dbReference>
<evidence type="ECO:0000313" key="3">
    <source>
        <dbReference type="Proteomes" id="UP000010473"/>
    </source>
</evidence>
<feature type="domain" description="Transglutaminase-like" evidence="1">
    <location>
        <begin position="173"/>
        <end position="237"/>
    </location>
</feature>
<dbReference type="Gene3D" id="3.10.620.30">
    <property type="match status" value="1"/>
</dbReference>
<sequence>MLYQISHQTTYTYSQTVSLNPHFVRLCPRCDHWQKLHNFSLLISPQPQGISELIDLDGNNVSKVWFNTPTNQLNLQILAQVETWQTNPFNYLLQPWTTTLPLDYPSSLYTQLKSYLKPYSFLLDTVIVELAEEIIQEVNANTVAFLSKLNQCIYENCQYITRETGEPWQAGITWRRKQGSCRDFAILFMEVCRAVGLAARFVSGYQEGDPEQQERDLHAWAEVYLPGAGWRGYDPTHGLAVSDRNIALAASAIPSYTAPVSGTVNSQNGTKADSRLAAQIMIKSI</sequence>
<evidence type="ECO:0000313" key="2">
    <source>
        <dbReference type="EMBL" id="AFZ34507.1"/>
    </source>
</evidence>
<dbReference type="AlphaFoldDB" id="K9XS58"/>
<dbReference type="InterPro" id="IPR002931">
    <property type="entry name" value="Transglutaminase-like"/>
</dbReference>
<dbReference type="InterPro" id="IPR038765">
    <property type="entry name" value="Papain-like_cys_pep_sf"/>
</dbReference>
<dbReference type="SMART" id="SM00460">
    <property type="entry name" value="TGc"/>
    <property type="match status" value="1"/>
</dbReference>
<gene>
    <name evidence="2" type="ordered locus">Sta7437_0925</name>
</gene>
<accession>K9XS58</accession>
<dbReference type="InterPro" id="IPR013589">
    <property type="entry name" value="Bac_transglu_N"/>
</dbReference>
<organism evidence="2 3">
    <name type="scientific">Stanieria cyanosphaera (strain ATCC 29371 / PCC 7437)</name>
    <dbReference type="NCBI Taxonomy" id="111780"/>
    <lineage>
        <taxon>Bacteria</taxon>
        <taxon>Bacillati</taxon>
        <taxon>Cyanobacteriota</taxon>
        <taxon>Cyanophyceae</taxon>
        <taxon>Pleurocapsales</taxon>
        <taxon>Dermocarpellaceae</taxon>
        <taxon>Stanieria</taxon>
    </lineage>
</organism>
<protein>
    <submittedName>
        <fullName evidence="2">Transglutaminase domain protein</fullName>
    </submittedName>
</protein>
<dbReference type="RefSeq" id="WP_015192180.1">
    <property type="nucleotide sequence ID" value="NC_019748.1"/>
</dbReference>
<dbReference type="PANTHER" id="PTHR33490:SF1">
    <property type="entry name" value="SLL1233 PROTEIN"/>
    <property type="match status" value="1"/>
</dbReference>
<dbReference type="Pfam" id="PF08379">
    <property type="entry name" value="Bact_transglu_N"/>
    <property type="match status" value="1"/>
</dbReference>
<dbReference type="Proteomes" id="UP000010473">
    <property type="component" value="Chromosome"/>
</dbReference>
<dbReference type="STRING" id="111780.Sta7437_0925"/>
<dbReference type="eggNOG" id="COG1305">
    <property type="taxonomic scope" value="Bacteria"/>
</dbReference>
<dbReference type="OrthoDB" id="9787782at2"/>
<keyword evidence="3" id="KW-1185">Reference proteome</keyword>
<dbReference type="EMBL" id="CP003653">
    <property type="protein sequence ID" value="AFZ34507.1"/>
    <property type="molecule type" value="Genomic_DNA"/>
</dbReference>
<dbReference type="PATRIC" id="fig|111780.3.peg.966"/>
<reference evidence="3" key="1">
    <citation type="journal article" date="2013" name="Proc. Natl. Acad. Sci. U.S.A.">
        <title>Improving the coverage of the cyanobacterial phylum using diversity-driven genome sequencing.</title>
        <authorList>
            <person name="Shih P.M."/>
            <person name="Wu D."/>
            <person name="Latifi A."/>
            <person name="Axen S.D."/>
            <person name="Fewer D.P."/>
            <person name="Talla E."/>
            <person name="Calteau A."/>
            <person name="Cai F."/>
            <person name="Tandeau de Marsac N."/>
            <person name="Rippka R."/>
            <person name="Herdman M."/>
            <person name="Sivonen K."/>
            <person name="Coursin T."/>
            <person name="Laurent T."/>
            <person name="Goodwin L."/>
            <person name="Nolan M."/>
            <person name="Davenport K.W."/>
            <person name="Han C.S."/>
            <person name="Rubin E.M."/>
            <person name="Eisen J.A."/>
            <person name="Woyke T."/>
            <person name="Gugger M."/>
            <person name="Kerfeld C.A."/>
        </authorList>
    </citation>
    <scope>NUCLEOTIDE SEQUENCE [LARGE SCALE GENOMIC DNA]</scope>
    <source>
        <strain evidence="3">ATCC 29371 / PCC 7437</strain>
    </source>
</reference>